<dbReference type="InterPro" id="IPR026950">
    <property type="entry name" value="Caps_assemb_Wzi"/>
</dbReference>
<accession>A0ABX4ZYJ6</accession>
<keyword evidence="2" id="KW-1185">Reference proteome</keyword>
<evidence type="ECO:0000313" key="1">
    <source>
        <dbReference type="EMBL" id="POZ21127.1"/>
    </source>
</evidence>
<comment type="caution">
    <text evidence="1">The sequence shown here is derived from an EMBL/GenBank/DDBJ whole genome shotgun (WGS) entry which is preliminary data.</text>
</comment>
<organism evidence="1 2">
    <name type="scientific">Lelliottia aquatilis</name>
    <dbReference type="NCBI Taxonomy" id="2080838"/>
    <lineage>
        <taxon>Bacteria</taxon>
        <taxon>Pseudomonadati</taxon>
        <taxon>Pseudomonadota</taxon>
        <taxon>Gammaproteobacteria</taxon>
        <taxon>Enterobacterales</taxon>
        <taxon>Enterobacteriaceae</taxon>
        <taxon>Lelliottia</taxon>
    </lineage>
</organism>
<protein>
    <submittedName>
        <fullName evidence="1">Capsule assembly Wzi family protein</fullName>
    </submittedName>
</protein>
<dbReference type="Proteomes" id="UP000237025">
    <property type="component" value="Unassembled WGS sequence"/>
</dbReference>
<gene>
    <name evidence="1" type="ORF">C3712_16755</name>
</gene>
<evidence type="ECO:0000313" key="2">
    <source>
        <dbReference type="Proteomes" id="UP000237025"/>
    </source>
</evidence>
<dbReference type="EMBL" id="PQVW01000014">
    <property type="protein sequence ID" value="POZ21127.1"/>
    <property type="molecule type" value="Genomic_DNA"/>
</dbReference>
<dbReference type="Gene3D" id="2.40.160.130">
    <property type="entry name" value="Capsule assembly protein Wzi"/>
    <property type="match status" value="1"/>
</dbReference>
<sequence>MKLSPPLLWSFIGISLICAPMYIQAAGLVSADNILRSDLTWLNNRNIININLSTWPLSQEEIEHALHTAKSQDNPAAQRVIIRVFSRLGDIKAPLRLNTWTQSAKPTLPTGFNASETSANGVRAALEFSGESWDINLQGQREHDRYIDDMTRGNLNGAFAGMNVFNQWIAFGEIPQWWGPGNDGSLIRSDAARPVVGFIMQRAEQSPFESPWLSWAGRWQYQLSAGQLRQYHSPEEPKLIGGRLTFTPVDSLETGFSRIMMWGGKGRPNDMASFRDAFLGRDNTGSQARDPGNQMAGADINWKLFTLTGLPLSVYGQVIGDDQAGVLPSHNTFLAGLQGNYLWGNRQVNGYLEAADTRSGMKKTGNIYYHYCYHEGYYQQGASLGEAMGGDGTRFSAKVELVLENEQRFSTRLVWARVNRESQAINSRYPHADTLKGAELGWSAPVSKRVTLALGAWYVDSSTQQNDVGIAAKLDFFWADGV</sequence>
<proteinExistence type="predicted"/>
<dbReference type="InterPro" id="IPR038636">
    <property type="entry name" value="Wzi_sf"/>
</dbReference>
<reference evidence="1 2" key="1">
    <citation type="submission" date="2018-02" db="EMBL/GenBank/DDBJ databases">
        <title>Lelliotia aquatilis sp. nov., isolated from drinking water.</title>
        <authorList>
            <person name="Kaempfer P."/>
            <person name="Glaeser S."/>
            <person name="Exner M."/>
            <person name="Doijad S."/>
            <person name="Chakraborty T."/>
        </authorList>
    </citation>
    <scope>NUCLEOTIDE SEQUENCE [LARGE SCALE GENOMIC DNA]</scope>
    <source>
        <strain evidence="1 2">6331-17</strain>
    </source>
</reference>
<dbReference type="RefSeq" id="WP_103949960.1">
    <property type="nucleotide sequence ID" value="NZ_PQVT01000015.1"/>
</dbReference>
<name>A0ABX4ZYJ6_9ENTR</name>
<dbReference type="Pfam" id="PF14052">
    <property type="entry name" value="Caps_assemb_Wzi"/>
    <property type="match status" value="1"/>
</dbReference>